<feature type="domain" description="Ig-like" evidence="5">
    <location>
        <begin position="36"/>
        <end position="109"/>
    </location>
</feature>
<feature type="domain" description="Fibronectin type-III" evidence="6">
    <location>
        <begin position="517"/>
        <end position="643"/>
    </location>
</feature>
<keyword evidence="4" id="KW-0393">Immunoglobulin domain</keyword>
<dbReference type="VEuPathDB" id="VectorBase:AMAM019416"/>
<dbReference type="SMART" id="SM00408">
    <property type="entry name" value="IGc2"/>
    <property type="match status" value="5"/>
</dbReference>
<organism evidence="7 8">
    <name type="scientific">Anopheles maculatus</name>
    <dbReference type="NCBI Taxonomy" id="74869"/>
    <lineage>
        <taxon>Eukaryota</taxon>
        <taxon>Metazoa</taxon>
        <taxon>Ecdysozoa</taxon>
        <taxon>Arthropoda</taxon>
        <taxon>Hexapoda</taxon>
        <taxon>Insecta</taxon>
        <taxon>Pterygota</taxon>
        <taxon>Neoptera</taxon>
        <taxon>Endopterygota</taxon>
        <taxon>Diptera</taxon>
        <taxon>Nematocera</taxon>
        <taxon>Culicoidea</taxon>
        <taxon>Culicidae</taxon>
        <taxon>Anophelinae</taxon>
        <taxon>Anopheles</taxon>
        <taxon>Anopheles maculatus group</taxon>
    </lineage>
</organism>
<evidence type="ECO:0000256" key="1">
    <source>
        <dbReference type="ARBA" id="ARBA00022729"/>
    </source>
</evidence>
<dbReference type="PANTHER" id="PTHR12231:SF253">
    <property type="entry name" value="DPR-INTERACTING PROTEIN ETA, ISOFORM B-RELATED"/>
    <property type="match status" value="1"/>
</dbReference>
<dbReference type="InterPro" id="IPR003961">
    <property type="entry name" value="FN3_dom"/>
</dbReference>
<feature type="domain" description="Ig-like" evidence="5">
    <location>
        <begin position="326"/>
        <end position="414"/>
    </location>
</feature>
<dbReference type="Pfam" id="PF13927">
    <property type="entry name" value="Ig_3"/>
    <property type="match status" value="3"/>
</dbReference>
<dbReference type="InterPro" id="IPR013098">
    <property type="entry name" value="Ig_I-set"/>
</dbReference>
<dbReference type="SMART" id="SM00409">
    <property type="entry name" value="IG"/>
    <property type="match status" value="5"/>
</dbReference>
<dbReference type="SUPFAM" id="SSF48726">
    <property type="entry name" value="Immunoglobulin"/>
    <property type="match status" value="5"/>
</dbReference>
<evidence type="ECO:0000313" key="7">
    <source>
        <dbReference type="EnsemblMetazoa" id="AMAM019416-PA"/>
    </source>
</evidence>
<dbReference type="Proteomes" id="UP000075901">
    <property type="component" value="Unassembled WGS sequence"/>
</dbReference>
<dbReference type="CDD" id="cd00063">
    <property type="entry name" value="FN3"/>
    <property type="match status" value="2"/>
</dbReference>
<evidence type="ECO:0000259" key="5">
    <source>
        <dbReference type="PROSITE" id="PS50835"/>
    </source>
</evidence>
<evidence type="ECO:0000256" key="3">
    <source>
        <dbReference type="ARBA" id="ARBA00023157"/>
    </source>
</evidence>
<keyword evidence="3" id="KW-1015">Disulfide bond</keyword>
<dbReference type="InterPro" id="IPR036179">
    <property type="entry name" value="Ig-like_dom_sf"/>
</dbReference>
<dbReference type="GO" id="GO:0043005">
    <property type="term" value="C:neuron projection"/>
    <property type="evidence" value="ECO:0007669"/>
    <property type="project" value="TreeGrafter"/>
</dbReference>
<dbReference type="FunFam" id="2.60.40.10:FF:000104">
    <property type="entry name" value="Down syndrome cell adhesion molecule b"/>
    <property type="match status" value="1"/>
</dbReference>
<dbReference type="Gene3D" id="2.60.40.10">
    <property type="entry name" value="Immunoglobulins"/>
    <property type="match status" value="7"/>
</dbReference>
<dbReference type="EnsemblMetazoa" id="AMAM019416-RA">
    <property type="protein sequence ID" value="AMAM019416-PA"/>
    <property type="gene ID" value="AMAM019416"/>
</dbReference>
<feature type="domain" description="Fibronectin type-III" evidence="6">
    <location>
        <begin position="648"/>
        <end position="754"/>
    </location>
</feature>
<dbReference type="SMART" id="SM00060">
    <property type="entry name" value="FN3"/>
    <property type="match status" value="2"/>
</dbReference>
<dbReference type="AlphaFoldDB" id="A0A182T4F2"/>
<keyword evidence="1" id="KW-0732">Signal</keyword>
<reference evidence="7" key="2">
    <citation type="submission" date="2020-05" db="UniProtKB">
        <authorList>
            <consortium name="EnsemblMetazoa"/>
        </authorList>
    </citation>
    <scope>IDENTIFICATION</scope>
    <source>
        <strain evidence="7">maculatus3</strain>
    </source>
</reference>
<dbReference type="InterPro" id="IPR051170">
    <property type="entry name" value="Neural/epithelial_adhesion"/>
</dbReference>
<dbReference type="GO" id="GO:0030154">
    <property type="term" value="P:cell differentiation"/>
    <property type="evidence" value="ECO:0007669"/>
    <property type="project" value="UniProtKB-ARBA"/>
</dbReference>
<protein>
    <recommendedName>
        <fullName evidence="9">Down syndrome cell adhesion molecule</fullName>
    </recommendedName>
</protein>
<dbReference type="PROSITE" id="PS50853">
    <property type="entry name" value="FN3"/>
    <property type="match status" value="2"/>
</dbReference>
<sequence length="828" mass="91664">CKAFNQFGEQKLEIHLTISTELVAHIHPQIQIINSGNSALLNCSIYGSEVNKIEWFHNGQELFANGRTERSLLSASTLKIDRVSKKDQGIYQCIVSNARSSAQGSSELKLGESPPEISYGFVEQNVRTSAYISLKCPPYVRAIGPITAVAGEPIEMHCPFSGHPIQSVRWIRGGNELVSGPRYSVADVKHGGYLKIYTVDPAQDRGPYTCIVTGPNGDEGRRELQLVVHSPPVIEPFAFPKIMKVGGRAQLTCSVSAGDMPIYFSWKKDGAPIAQDLHVSEKKEEFFSLLVLKDITARHSGRYSCFATNTAAQTNYTAELLVQVPPSWTQEPHDIAVVLGHPIVLPCEADGFPQPKITWFRGKGKLSTDFHSILSKNNSLSINYATSPDAGYYMCEAANGIGNSLKKIIHIDVNEAVHFDAPVKNVSARRNDAVMLECLALGDEPINIIWTHKNQRIDFNNYRYNIIEMKESVGVRSQLSISLTERYDSGKYVCTAENLYGTSEHVIYLAVQERPDAPSDLEVMEVSSRQIRLSWKRPYDGMSPVLSYLIQYQPVRLGKDPVVQDTHRSGPDGMIAVWDSPLTVNVTFSKVNMIKSSIDGGVRDETSIGGLLPATQYLLRMLAINEIECSSFTSPLVVRTQEEAPSEAPGSLKVKTGAMGELVLTWQIPSRATWNGELLGYTVSCVEERTNINFIANPSNISNTTLTVHGWATTKTSIANLKKFTRYALRIRTYNSIAPGPWSTVVYDEFVYPFEIKRTSNLETYLHALMKATNYSIQVLSFTLSGDGVASVPVYCATEEDGKWSTGDVRICLMICIARFPAASNFVR</sequence>
<reference evidence="8" key="1">
    <citation type="submission" date="2013-09" db="EMBL/GenBank/DDBJ databases">
        <title>The Genome Sequence of Anopheles maculatus species B.</title>
        <authorList>
            <consortium name="The Broad Institute Genomics Platform"/>
            <person name="Neafsey D.E."/>
            <person name="Besansky N."/>
            <person name="Howell P."/>
            <person name="Walton C."/>
            <person name="Young S.K."/>
            <person name="Zeng Q."/>
            <person name="Gargeya S."/>
            <person name="Fitzgerald M."/>
            <person name="Haas B."/>
            <person name="Abouelleil A."/>
            <person name="Allen A.W."/>
            <person name="Alvarado L."/>
            <person name="Arachchi H.M."/>
            <person name="Berlin A.M."/>
            <person name="Chapman S.B."/>
            <person name="Gainer-Dewar J."/>
            <person name="Goldberg J."/>
            <person name="Griggs A."/>
            <person name="Gujja S."/>
            <person name="Hansen M."/>
            <person name="Howarth C."/>
            <person name="Imamovic A."/>
            <person name="Ireland A."/>
            <person name="Larimer J."/>
            <person name="McCowan C."/>
            <person name="Murphy C."/>
            <person name="Pearson M."/>
            <person name="Poon T.W."/>
            <person name="Priest M."/>
            <person name="Roberts A."/>
            <person name="Saif S."/>
            <person name="Shea T."/>
            <person name="Sisk P."/>
            <person name="Sykes S."/>
            <person name="Wortman J."/>
            <person name="Nusbaum C."/>
            <person name="Birren B."/>
        </authorList>
    </citation>
    <scope>NUCLEOTIDE SEQUENCE [LARGE SCALE GENOMIC DNA]</scope>
    <source>
        <strain evidence="8">maculatus3</strain>
    </source>
</reference>
<keyword evidence="8" id="KW-1185">Reference proteome</keyword>
<dbReference type="InterPro" id="IPR007110">
    <property type="entry name" value="Ig-like_dom"/>
</dbReference>
<accession>A0A182T4F2</accession>
<dbReference type="SUPFAM" id="SSF49265">
    <property type="entry name" value="Fibronectin type III"/>
    <property type="match status" value="1"/>
</dbReference>
<feature type="domain" description="Ig-like" evidence="5">
    <location>
        <begin position="232"/>
        <end position="317"/>
    </location>
</feature>
<dbReference type="GO" id="GO:0009653">
    <property type="term" value="P:anatomical structure morphogenesis"/>
    <property type="evidence" value="ECO:0007669"/>
    <property type="project" value="UniProtKB-ARBA"/>
</dbReference>
<evidence type="ECO:0000259" key="6">
    <source>
        <dbReference type="PROSITE" id="PS50853"/>
    </source>
</evidence>
<dbReference type="InterPro" id="IPR003598">
    <property type="entry name" value="Ig_sub2"/>
</dbReference>
<dbReference type="FunFam" id="2.60.40.10:FF:000333">
    <property type="entry name" value="Down syndrome cell adhesion molecule"/>
    <property type="match status" value="1"/>
</dbReference>
<evidence type="ECO:0000313" key="8">
    <source>
        <dbReference type="Proteomes" id="UP000075901"/>
    </source>
</evidence>
<proteinExistence type="predicted"/>
<feature type="domain" description="Ig-like" evidence="5">
    <location>
        <begin position="415"/>
        <end position="512"/>
    </location>
</feature>
<dbReference type="PANTHER" id="PTHR12231">
    <property type="entry name" value="CTX-RELATED TYPE I TRANSMEMBRANE PROTEIN"/>
    <property type="match status" value="1"/>
</dbReference>
<dbReference type="InterPro" id="IPR036116">
    <property type="entry name" value="FN3_sf"/>
</dbReference>
<name>A0A182T4F2_9DIPT</name>
<dbReference type="InterPro" id="IPR003599">
    <property type="entry name" value="Ig_sub"/>
</dbReference>
<evidence type="ECO:0000256" key="4">
    <source>
        <dbReference type="ARBA" id="ARBA00023319"/>
    </source>
</evidence>
<evidence type="ECO:0000256" key="2">
    <source>
        <dbReference type="ARBA" id="ARBA00022737"/>
    </source>
</evidence>
<evidence type="ECO:0008006" key="9">
    <source>
        <dbReference type="Google" id="ProtNLM"/>
    </source>
</evidence>
<keyword evidence="2" id="KW-0677">Repeat</keyword>
<feature type="domain" description="Ig-like" evidence="5">
    <location>
        <begin position="137"/>
        <end position="225"/>
    </location>
</feature>
<dbReference type="Pfam" id="PF00041">
    <property type="entry name" value="fn3"/>
    <property type="match status" value="2"/>
</dbReference>
<dbReference type="Pfam" id="PF07679">
    <property type="entry name" value="I-set"/>
    <property type="match status" value="2"/>
</dbReference>
<dbReference type="PROSITE" id="PS50835">
    <property type="entry name" value="IG_LIKE"/>
    <property type="match status" value="5"/>
</dbReference>
<dbReference type="InterPro" id="IPR013783">
    <property type="entry name" value="Ig-like_fold"/>
</dbReference>